<dbReference type="OrthoDB" id="1739601at2759"/>
<dbReference type="AlphaFoldDB" id="A0A2P5F479"/>
<comment type="caution">
    <text evidence="2">The sequence shown here is derived from an EMBL/GenBank/DDBJ whole genome shotgun (WGS) entry which is preliminary data.</text>
</comment>
<keyword evidence="3" id="KW-1185">Reference proteome</keyword>
<dbReference type="InParanoid" id="A0A2P5F479"/>
<name>A0A2P5F479_TREOI</name>
<evidence type="ECO:0000313" key="2">
    <source>
        <dbReference type="EMBL" id="PON92572.1"/>
    </source>
</evidence>
<feature type="domain" description="R13L1/DRL21-like LRR repeat region" evidence="1">
    <location>
        <begin position="10"/>
        <end position="104"/>
    </location>
</feature>
<dbReference type="PANTHER" id="PTHR47186:SF30">
    <property type="entry name" value="EF-HAND DOMAIN-CONTAINING PROTEIN"/>
    <property type="match status" value="1"/>
</dbReference>
<protein>
    <submittedName>
        <fullName evidence="2">LRR domain containing protein</fullName>
    </submittedName>
</protein>
<dbReference type="Pfam" id="PF25019">
    <property type="entry name" value="LRR_R13L1-DRL21"/>
    <property type="match status" value="1"/>
</dbReference>
<dbReference type="Gene3D" id="3.80.10.10">
    <property type="entry name" value="Ribonuclease Inhibitor"/>
    <property type="match status" value="1"/>
</dbReference>
<proteinExistence type="predicted"/>
<dbReference type="Proteomes" id="UP000237000">
    <property type="component" value="Unassembled WGS sequence"/>
</dbReference>
<gene>
    <name evidence="2" type="ORF">TorRG33x02_116660</name>
</gene>
<evidence type="ECO:0000313" key="3">
    <source>
        <dbReference type="Proteomes" id="UP000237000"/>
    </source>
</evidence>
<organism evidence="2 3">
    <name type="scientific">Trema orientale</name>
    <name type="common">Charcoal tree</name>
    <name type="synonym">Celtis orientalis</name>
    <dbReference type="NCBI Taxonomy" id="63057"/>
    <lineage>
        <taxon>Eukaryota</taxon>
        <taxon>Viridiplantae</taxon>
        <taxon>Streptophyta</taxon>
        <taxon>Embryophyta</taxon>
        <taxon>Tracheophyta</taxon>
        <taxon>Spermatophyta</taxon>
        <taxon>Magnoliopsida</taxon>
        <taxon>eudicotyledons</taxon>
        <taxon>Gunneridae</taxon>
        <taxon>Pentapetalae</taxon>
        <taxon>rosids</taxon>
        <taxon>fabids</taxon>
        <taxon>Rosales</taxon>
        <taxon>Cannabaceae</taxon>
        <taxon>Trema</taxon>
    </lineage>
</organism>
<sequence>MCKAERTQGLERWEFLLDLKLTFDGVLLTKLERREDEIVLETLQPHPNLKSLEISSYDGTTIFPSWMMSLTNLKRLSLDHCPSCKCLPPLGKLPSLASLHIAEMSSITQVRLEFLGIEATENNATDDQWSENRLISSSFVSFPKLKELSFASLHNWKRVGMEQRLGQIRSTILSFDINHAMA</sequence>
<dbReference type="SUPFAM" id="SSF52058">
    <property type="entry name" value="L domain-like"/>
    <property type="match status" value="1"/>
</dbReference>
<dbReference type="PANTHER" id="PTHR47186">
    <property type="entry name" value="LEUCINE-RICH REPEAT-CONTAINING PROTEIN 57"/>
    <property type="match status" value="1"/>
</dbReference>
<accession>A0A2P5F479</accession>
<dbReference type="STRING" id="63057.A0A2P5F479"/>
<evidence type="ECO:0000259" key="1">
    <source>
        <dbReference type="Pfam" id="PF25019"/>
    </source>
</evidence>
<dbReference type="EMBL" id="JXTC01000064">
    <property type="protein sequence ID" value="PON92572.1"/>
    <property type="molecule type" value="Genomic_DNA"/>
</dbReference>
<dbReference type="InterPro" id="IPR032675">
    <property type="entry name" value="LRR_dom_sf"/>
</dbReference>
<dbReference type="InterPro" id="IPR056789">
    <property type="entry name" value="LRR_R13L1-DRL21"/>
</dbReference>
<reference evidence="3" key="1">
    <citation type="submission" date="2016-06" db="EMBL/GenBank/DDBJ databases">
        <title>Parallel loss of symbiosis genes in relatives of nitrogen-fixing non-legume Parasponia.</title>
        <authorList>
            <person name="Van Velzen R."/>
            <person name="Holmer R."/>
            <person name="Bu F."/>
            <person name="Rutten L."/>
            <person name="Van Zeijl A."/>
            <person name="Liu W."/>
            <person name="Santuari L."/>
            <person name="Cao Q."/>
            <person name="Sharma T."/>
            <person name="Shen D."/>
            <person name="Roswanjaya Y."/>
            <person name="Wardhani T."/>
            <person name="Kalhor M.S."/>
            <person name="Jansen J."/>
            <person name="Van den Hoogen J."/>
            <person name="Gungor B."/>
            <person name="Hartog M."/>
            <person name="Hontelez J."/>
            <person name="Verver J."/>
            <person name="Yang W.-C."/>
            <person name="Schijlen E."/>
            <person name="Repin R."/>
            <person name="Schilthuizen M."/>
            <person name="Schranz E."/>
            <person name="Heidstra R."/>
            <person name="Miyata K."/>
            <person name="Fedorova E."/>
            <person name="Kohlen W."/>
            <person name="Bisseling T."/>
            <person name="Smit S."/>
            <person name="Geurts R."/>
        </authorList>
    </citation>
    <scope>NUCLEOTIDE SEQUENCE [LARGE SCALE GENOMIC DNA]</scope>
    <source>
        <strain evidence="3">cv. RG33-2</strain>
    </source>
</reference>